<dbReference type="Pfam" id="PF04453">
    <property type="entry name" value="LptD"/>
    <property type="match status" value="1"/>
</dbReference>
<keyword evidence="1" id="KW-0732">Signal</keyword>
<keyword evidence="1" id="KW-0998">Cell outer membrane</keyword>
<dbReference type="InterPro" id="IPR050218">
    <property type="entry name" value="LptD"/>
</dbReference>
<evidence type="ECO:0000259" key="2">
    <source>
        <dbReference type="Pfam" id="PF04453"/>
    </source>
</evidence>
<dbReference type="HAMAP" id="MF_01411">
    <property type="entry name" value="LPS_assembly_LptD"/>
    <property type="match status" value="1"/>
</dbReference>
<dbReference type="InterPro" id="IPR020889">
    <property type="entry name" value="LipoPS_assembly_LptD"/>
</dbReference>
<comment type="similarity">
    <text evidence="1">Belongs to the LptD family.</text>
</comment>
<comment type="subcellular location">
    <subcellularLocation>
        <location evidence="1">Cell outer membrane</location>
    </subcellularLocation>
</comment>
<dbReference type="PANTHER" id="PTHR30189:SF1">
    <property type="entry name" value="LPS-ASSEMBLY PROTEIN LPTD"/>
    <property type="match status" value="1"/>
</dbReference>
<feature type="chain" id="PRO_5044937709" description="LPS-assembly protein LptD" evidence="1">
    <location>
        <begin position="24"/>
        <end position="727"/>
    </location>
</feature>
<feature type="domain" description="LptD C-terminal" evidence="2">
    <location>
        <begin position="275"/>
        <end position="634"/>
    </location>
</feature>
<dbReference type="EMBL" id="JBHMEC010000001">
    <property type="protein sequence ID" value="MFB9148236.1"/>
    <property type="molecule type" value="Genomic_DNA"/>
</dbReference>
<protein>
    <recommendedName>
        <fullName evidence="1">LPS-assembly protein LptD</fullName>
    </recommendedName>
</protein>
<comment type="subunit">
    <text evidence="1">Component of the lipopolysaccharide transport and assembly complex.</text>
</comment>
<keyword evidence="1" id="KW-0472">Membrane</keyword>
<evidence type="ECO:0000256" key="1">
    <source>
        <dbReference type="HAMAP-Rule" id="MF_01411"/>
    </source>
</evidence>
<dbReference type="InterPro" id="IPR007543">
    <property type="entry name" value="LptD_C"/>
</dbReference>
<dbReference type="RefSeq" id="WP_377065958.1">
    <property type="nucleotide sequence ID" value="NZ_JBHMEC010000001.1"/>
</dbReference>
<comment type="caution">
    <text evidence="1">Lacks conserved residue(s) required for the propagation of feature annotation.</text>
</comment>
<dbReference type="PANTHER" id="PTHR30189">
    <property type="entry name" value="LPS-ASSEMBLY PROTEIN"/>
    <property type="match status" value="1"/>
</dbReference>
<accession>A0ABV5HUY4</accession>
<keyword evidence="4" id="KW-1185">Reference proteome</keyword>
<evidence type="ECO:0000313" key="4">
    <source>
        <dbReference type="Proteomes" id="UP001589670"/>
    </source>
</evidence>
<comment type="caution">
    <text evidence="3">The sequence shown here is derived from an EMBL/GenBank/DDBJ whole genome shotgun (WGS) entry which is preliminary data.</text>
</comment>
<sequence precursor="true">MRAVRLILALAGAILAAAGPAVAQGVPPDPAMLVADDVMLDAQDRLIARGHVEAFYNGRRLTARRIVYDRTADRIEITGPLTLTEEGGGAVVVADSATLDRDLVNGILRGARMVMHDQLQLAAHQMRRTDARVTELYKASVTSCRVCETGRPPLWQIRARRMIHDQDKRRLYFYDAQLRVLDTPVFYLPRLRMPDGSVDRATGFLAPEFVNSSLLGTGVRTPFFIAFNDHSDLTIAPFWATNSRRLDLRYRQAFRTGEIEIETAVADDDFSSRSTRGYLFAEGRFDLPRDFTLRFDVELTSDDTFLLDHGFSDKDRLQSGISAERARRDEYVRLALDHVHSLREDESNDTLPGTIANGEYTRRVFPSRLGGELRLTALAHSHYRPSDDTTDGTDFDIFADGRDVTRLTAQADWLRQWTGPAGVLATVEAGLAIDHFEFAQIGATADDQATEITPRAAVGLRWPLMKTARGGVAHVIEPVAQLAWSGGSDPDVPLDESTAVEFDEGNLFNISRFPAPDRRERGVAGAVGLSYTRISPQGWEGRFALGKVIREDRLREPDGTPTFSRSSGLRDRNSDLLVAAQARTDTGLVVTGRSLVDDELDASKAEARISWQNARTDLGATYTWLPDDPVEDRADSVSEWAFDGEYRFARHWTASGEWRFDASTDRSVRAGAGITYTNECVDITVSVTRRFTSSRVLEPETNIGFTVGLRGFAAAAQDKSFTRTCRK</sequence>
<comment type="function">
    <text evidence="1">Involved in the assembly of lipopolysaccharide (LPS) at the surface of the outer membrane.</text>
</comment>
<name>A0ABV5HUY4_9RHOB</name>
<feature type="signal peptide" evidence="1">
    <location>
        <begin position="1"/>
        <end position="23"/>
    </location>
</feature>
<gene>
    <name evidence="1" type="primary">lptD</name>
    <name evidence="3" type="ORF">ACFFU4_00550</name>
</gene>
<dbReference type="Proteomes" id="UP001589670">
    <property type="component" value="Unassembled WGS sequence"/>
</dbReference>
<reference evidence="3 4" key="1">
    <citation type="submission" date="2024-09" db="EMBL/GenBank/DDBJ databases">
        <authorList>
            <person name="Sun Q."/>
            <person name="Mori K."/>
        </authorList>
    </citation>
    <scope>NUCLEOTIDE SEQUENCE [LARGE SCALE GENOMIC DNA]</scope>
    <source>
        <strain evidence="3 4">CECT 9424</strain>
    </source>
</reference>
<proteinExistence type="inferred from homology"/>
<evidence type="ECO:0000313" key="3">
    <source>
        <dbReference type="EMBL" id="MFB9148236.1"/>
    </source>
</evidence>
<organism evidence="3 4">
    <name type="scientific">Roseovarius ramblicola</name>
    <dbReference type="NCBI Taxonomy" id="2022336"/>
    <lineage>
        <taxon>Bacteria</taxon>
        <taxon>Pseudomonadati</taxon>
        <taxon>Pseudomonadota</taxon>
        <taxon>Alphaproteobacteria</taxon>
        <taxon>Rhodobacterales</taxon>
        <taxon>Roseobacteraceae</taxon>
        <taxon>Roseovarius</taxon>
    </lineage>
</organism>